<dbReference type="SUPFAM" id="SSF51445">
    <property type="entry name" value="(Trans)glycosidases"/>
    <property type="match status" value="1"/>
</dbReference>
<keyword evidence="12" id="KW-0472">Membrane</keyword>
<evidence type="ECO:0000256" key="2">
    <source>
        <dbReference type="ARBA" id="ARBA00004609"/>
    </source>
</evidence>
<dbReference type="GO" id="GO:0005886">
    <property type="term" value="C:plasma membrane"/>
    <property type="evidence" value="ECO:0007669"/>
    <property type="project" value="UniProtKB-SubCell"/>
</dbReference>
<comment type="catalytic activity">
    <reaction evidence="1">
        <text>Random endo-hydrolysis of N-acetyl-beta-D-glucosaminide (1-&gt;4)-beta-linkages in chitin and chitodextrins.</text>
        <dbReference type="EC" id="3.2.1.14"/>
    </reaction>
</comment>
<dbReference type="GO" id="GO:0008061">
    <property type="term" value="F:chitin binding"/>
    <property type="evidence" value="ECO:0007669"/>
    <property type="project" value="UniProtKB-KW"/>
</dbReference>
<keyword evidence="17" id="KW-0624">Polysaccharide degradation</keyword>
<evidence type="ECO:0000256" key="18">
    <source>
        <dbReference type="ARBA" id="ARBA00025727"/>
    </source>
</evidence>
<evidence type="ECO:0000256" key="4">
    <source>
        <dbReference type="ARBA" id="ARBA00012729"/>
    </source>
</evidence>
<dbReference type="PANTHER" id="PTHR45708">
    <property type="entry name" value="ENDOCHITINASE"/>
    <property type="match status" value="1"/>
</dbReference>
<keyword evidence="15" id="KW-0449">Lipoprotein</keyword>
<sequence length="333" mass="36816">MLSKTLAVAALAVVPALATPAVNIYWGQSGPSSDRLRSHCDSAGFEYVTVGFVNQSPEQDRSALKYPGSDFASHCISAKYTDGNGVDSALLSQCGQIAADVRYCQKKGKKVLLSIGGEWKESKTNYAISNTAEGVYFANFIWGAFGPKQPTWTKARPFDDYYGADKGDEHFVFDGFDFDIEHKFKDQSGYIAMVNKLRALTQTDKSRKYLITAAPECPLSDQYFKMKDIIQQCQFDALFVQFYNNPDCGGVKNNNFDAWAAHVKKTASKDAKIFIGLPGSRDAAGSGYLAPSEAYTLLNQHKNKPAFGGVMVWDAYFGSEQFGGKRFYEHMHD</sequence>
<proteinExistence type="inferred from homology"/>
<keyword evidence="13" id="KW-0325">Glycoprotein</keyword>
<reference evidence="22" key="1">
    <citation type="journal article" date="2023" name="Mol. Phylogenet. Evol.">
        <title>Genome-scale phylogeny and comparative genomics of the fungal order Sordariales.</title>
        <authorList>
            <person name="Hensen N."/>
            <person name="Bonometti L."/>
            <person name="Westerberg I."/>
            <person name="Brannstrom I.O."/>
            <person name="Guillou S."/>
            <person name="Cros-Aarteil S."/>
            <person name="Calhoun S."/>
            <person name="Haridas S."/>
            <person name="Kuo A."/>
            <person name="Mondo S."/>
            <person name="Pangilinan J."/>
            <person name="Riley R."/>
            <person name="LaButti K."/>
            <person name="Andreopoulos B."/>
            <person name="Lipzen A."/>
            <person name="Chen C."/>
            <person name="Yan M."/>
            <person name="Daum C."/>
            <person name="Ng V."/>
            <person name="Clum A."/>
            <person name="Steindorff A."/>
            <person name="Ohm R.A."/>
            <person name="Martin F."/>
            <person name="Silar P."/>
            <person name="Natvig D.O."/>
            <person name="Lalanne C."/>
            <person name="Gautier V."/>
            <person name="Ament-Velasquez S.L."/>
            <person name="Kruys A."/>
            <person name="Hutchinson M.I."/>
            <person name="Powell A.J."/>
            <person name="Barry K."/>
            <person name="Miller A.N."/>
            <person name="Grigoriev I.V."/>
            <person name="Debuchy R."/>
            <person name="Gladieux P."/>
            <person name="Hiltunen Thoren M."/>
            <person name="Johannesson H."/>
        </authorList>
    </citation>
    <scope>NUCLEOTIDE SEQUENCE</scope>
    <source>
        <strain evidence="22">CBS 538.74</strain>
    </source>
</reference>
<evidence type="ECO:0000256" key="10">
    <source>
        <dbReference type="ARBA" id="ARBA00022801"/>
    </source>
</evidence>
<evidence type="ECO:0000256" key="11">
    <source>
        <dbReference type="ARBA" id="ARBA00023024"/>
    </source>
</evidence>
<dbReference type="InterPro" id="IPR001579">
    <property type="entry name" value="Glyco_hydro_18_chit_AS"/>
</dbReference>
<comment type="subcellular location">
    <subcellularLocation>
        <location evidence="2">Cell membrane</location>
        <topology evidence="2">Lipid-anchor</topology>
        <topology evidence="2">GPI-anchor</topology>
    </subcellularLocation>
    <subcellularLocation>
        <location evidence="3">Secreted</location>
    </subcellularLocation>
</comment>
<protein>
    <recommendedName>
        <fullName evidence="4">chitinase</fullName>
        <ecNumber evidence="4">3.2.1.14</ecNumber>
    </recommendedName>
</protein>
<dbReference type="PANTHER" id="PTHR45708:SF47">
    <property type="entry name" value="ENDOCHITINASE A"/>
    <property type="match status" value="1"/>
</dbReference>
<dbReference type="GO" id="GO:0098552">
    <property type="term" value="C:side of membrane"/>
    <property type="evidence" value="ECO:0007669"/>
    <property type="project" value="UniProtKB-KW"/>
</dbReference>
<name>A0AAN6VP47_9PEZI</name>
<evidence type="ECO:0000256" key="20">
    <source>
        <dbReference type="SAM" id="SignalP"/>
    </source>
</evidence>
<keyword evidence="16 19" id="KW-0326">Glycosidase</keyword>
<dbReference type="EC" id="3.2.1.14" evidence="4"/>
<evidence type="ECO:0000256" key="8">
    <source>
        <dbReference type="ARBA" id="ARBA00022669"/>
    </source>
</evidence>
<dbReference type="InterPro" id="IPR045321">
    <property type="entry name" value="Cts1-like"/>
</dbReference>
<comment type="caution">
    <text evidence="22">The sequence shown here is derived from an EMBL/GenBank/DDBJ whole genome shotgun (WGS) entry which is preliminary data.</text>
</comment>
<organism evidence="22 23">
    <name type="scientific">Chaetomidium leptoderma</name>
    <dbReference type="NCBI Taxonomy" id="669021"/>
    <lineage>
        <taxon>Eukaryota</taxon>
        <taxon>Fungi</taxon>
        <taxon>Dikarya</taxon>
        <taxon>Ascomycota</taxon>
        <taxon>Pezizomycotina</taxon>
        <taxon>Sordariomycetes</taxon>
        <taxon>Sordariomycetidae</taxon>
        <taxon>Sordariales</taxon>
        <taxon>Chaetomiaceae</taxon>
        <taxon>Chaetomidium</taxon>
    </lineage>
</organism>
<gene>
    <name evidence="22" type="ORF">C8A00DRAFT_14079</name>
</gene>
<dbReference type="GO" id="GO:0000272">
    <property type="term" value="P:polysaccharide catabolic process"/>
    <property type="evidence" value="ECO:0007669"/>
    <property type="project" value="UniProtKB-KW"/>
</dbReference>
<evidence type="ECO:0000256" key="17">
    <source>
        <dbReference type="ARBA" id="ARBA00023326"/>
    </source>
</evidence>
<evidence type="ECO:0000259" key="21">
    <source>
        <dbReference type="PROSITE" id="PS51910"/>
    </source>
</evidence>
<keyword evidence="9 20" id="KW-0732">Signal</keyword>
<dbReference type="Pfam" id="PF00704">
    <property type="entry name" value="Glyco_hydro_18"/>
    <property type="match status" value="1"/>
</dbReference>
<evidence type="ECO:0000313" key="23">
    <source>
        <dbReference type="Proteomes" id="UP001302745"/>
    </source>
</evidence>
<feature type="signal peptide" evidence="20">
    <location>
        <begin position="1"/>
        <end position="18"/>
    </location>
</feature>
<dbReference type="CDD" id="cd02877">
    <property type="entry name" value="GH18_hevamine_XipI_class_III"/>
    <property type="match status" value="1"/>
</dbReference>
<dbReference type="EMBL" id="MU856901">
    <property type="protein sequence ID" value="KAK4154825.1"/>
    <property type="molecule type" value="Genomic_DNA"/>
</dbReference>
<feature type="domain" description="GH18" evidence="21">
    <location>
        <begin position="20"/>
        <end position="333"/>
    </location>
</feature>
<feature type="chain" id="PRO_5043012110" description="chitinase" evidence="20">
    <location>
        <begin position="19"/>
        <end position="333"/>
    </location>
</feature>
<evidence type="ECO:0000256" key="1">
    <source>
        <dbReference type="ARBA" id="ARBA00000822"/>
    </source>
</evidence>
<keyword evidence="14" id="KW-0119">Carbohydrate metabolism</keyword>
<evidence type="ECO:0000256" key="5">
    <source>
        <dbReference type="ARBA" id="ARBA00022475"/>
    </source>
</evidence>
<dbReference type="InterPro" id="IPR001223">
    <property type="entry name" value="Glyco_hydro18_cat"/>
</dbReference>
<feature type="non-terminal residue" evidence="22">
    <location>
        <position position="333"/>
    </location>
</feature>
<keyword evidence="8" id="KW-0147">Chitin-binding</keyword>
<dbReference type="GO" id="GO:0006032">
    <property type="term" value="P:chitin catabolic process"/>
    <property type="evidence" value="ECO:0007669"/>
    <property type="project" value="UniProtKB-KW"/>
</dbReference>
<evidence type="ECO:0000256" key="9">
    <source>
        <dbReference type="ARBA" id="ARBA00022729"/>
    </source>
</evidence>
<dbReference type="InterPro" id="IPR050542">
    <property type="entry name" value="Glycosyl_Hydrlase18_Chitinase"/>
</dbReference>
<dbReference type="AlphaFoldDB" id="A0AAN6VP47"/>
<keyword evidence="6" id="KW-0964">Secreted</keyword>
<evidence type="ECO:0000256" key="12">
    <source>
        <dbReference type="ARBA" id="ARBA00023136"/>
    </source>
</evidence>
<dbReference type="InterPro" id="IPR017853">
    <property type="entry name" value="GH"/>
</dbReference>
<evidence type="ECO:0000256" key="16">
    <source>
        <dbReference type="ARBA" id="ARBA00023295"/>
    </source>
</evidence>
<dbReference type="PROSITE" id="PS51910">
    <property type="entry name" value="GH18_2"/>
    <property type="match status" value="1"/>
</dbReference>
<evidence type="ECO:0000256" key="7">
    <source>
        <dbReference type="ARBA" id="ARBA00022622"/>
    </source>
</evidence>
<dbReference type="GO" id="GO:0005576">
    <property type="term" value="C:extracellular region"/>
    <property type="evidence" value="ECO:0007669"/>
    <property type="project" value="UniProtKB-SubCell"/>
</dbReference>
<evidence type="ECO:0000313" key="22">
    <source>
        <dbReference type="EMBL" id="KAK4154825.1"/>
    </source>
</evidence>
<evidence type="ECO:0000256" key="13">
    <source>
        <dbReference type="ARBA" id="ARBA00023180"/>
    </source>
</evidence>
<keyword evidence="11" id="KW-0146">Chitin degradation</keyword>
<keyword evidence="7" id="KW-0336">GPI-anchor</keyword>
<dbReference type="PROSITE" id="PS01095">
    <property type="entry name" value="GH18_1"/>
    <property type="match status" value="1"/>
</dbReference>
<accession>A0AAN6VP47</accession>
<evidence type="ECO:0000256" key="14">
    <source>
        <dbReference type="ARBA" id="ARBA00023277"/>
    </source>
</evidence>
<comment type="similarity">
    <text evidence="18">Belongs to the glycosyl hydrolase 18 family. Chitinase class III subfamily.</text>
</comment>
<keyword evidence="23" id="KW-1185">Reference proteome</keyword>
<evidence type="ECO:0000256" key="3">
    <source>
        <dbReference type="ARBA" id="ARBA00004613"/>
    </source>
</evidence>
<evidence type="ECO:0000256" key="6">
    <source>
        <dbReference type="ARBA" id="ARBA00022525"/>
    </source>
</evidence>
<evidence type="ECO:0000256" key="15">
    <source>
        <dbReference type="ARBA" id="ARBA00023288"/>
    </source>
</evidence>
<keyword evidence="5" id="KW-1003">Cell membrane</keyword>
<dbReference type="Gene3D" id="3.20.20.80">
    <property type="entry name" value="Glycosidases"/>
    <property type="match status" value="1"/>
</dbReference>
<keyword evidence="10 19" id="KW-0378">Hydrolase</keyword>
<dbReference type="GO" id="GO:0008843">
    <property type="term" value="F:endochitinase activity"/>
    <property type="evidence" value="ECO:0007669"/>
    <property type="project" value="UniProtKB-EC"/>
</dbReference>
<evidence type="ECO:0000256" key="19">
    <source>
        <dbReference type="RuleBase" id="RU000489"/>
    </source>
</evidence>
<reference evidence="22" key="2">
    <citation type="submission" date="2023-05" db="EMBL/GenBank/DDBJ databases">
        <authorList>
            <consortium name="Lawrence Berkeley National Laboratory"/>
            <person name="Steindorff A."/>
            <person name="Hensen N."/>
            <person name="Bonometti L."/>
            <person name="Westerberg I."/>
            <person name="Brannstrom I.O."/>
            <person name="Guillou S."/>
            <person name="Cros-Aarteil S."/>
            <person name="Calhoun S."/>
            <person name="Haridas S."/>
            <person name="Kuo A."/>
            <person name="Mondo S."/>
            <person name="Pangilinan J."/>
            <person name="Riley R."/>
            <person name="Labutti K."/>
            <person name="Andreopoulos B."/>
            <person name="Lipzen A."/>
            <person name="Chen C."/>
            <person name="Yanf M."/>
            <person name="Daum C."/>
            <person name="Ng V."/>
            <person name="Clum A."/>
            <person name="Ohm R."/>
            <person name="Martin F."/>
            <person name="Silar P."/>
            <person name="Natvig D."/>
            <person name="Lalanne C."/>
            <person name="Gautier V."/>
            <person name="Ament-Velasquez S.L."/>
            <person name="Kruys A."/>
            <person name="Hutchinson M.I."/>
            <person name="Powell A.J."/>
            <person name="Barry K."/>
            <person name="Miller A.N."/>
            <person name="Grigoriev I.V."/>
            <person name="Debuchy R."/>
            <person name="Gladieux P."/>
            <person name="Thoren M.H."/>
            <person name="Johannesson H."/>
        </authorList>
    </citation>
    <scope>NUCLEOTIDE SEQUENCE</scope>
    <source>
        <strain evidence="22">CBS 538.74</strain>
    </source>
</reference>
<dbReference type="Proteomes" id="UP001302745">
    <property type="component" value="Unassembled WGS sequence"/>
</dbReference>